<comment type="caution">
    <text evidence="2">The sequence shown here is derived from an EMBL/GenBank/DDBJ whole genome shotgun (WGS) entry which is preliminary data.</text>
</comment>
<dbReference type="InterPro" id="IPR008254">
    <property type="entry name" value="Flavodoxin/NO_synth"/>
</dbReference>
<dbReference type="EMBL" id="MWQY01000033">
    <property type="protein sequence ID" value="ORC30278.1"/>
    <property type="molecule type" value="Genomic_DNA"/>
</dbReference>
<dbReference type="GO" id="GO:0010181">
    <property type="term" value="F:FMN binding"/>
    <property type="evidence" value="ECO:0007669"/>
    <property type="project" value="InterPro"/>
</dbReference>
<dbReference type="Gene3D" id="3.40.50.360">
    <property type="match status" value="1"/>
</dbReference>
<dbReference type="Proteomes" id="UP000192343">
    <property type="component" value="Unassembled WGS sequence"/>
</dbReference>
<keyword evidence="3" id="KW-1185">Reference proteome</keyword>
<proteinExistence type="predicted"/>
<protein>
    <recommendedName>
        <fullName evidence="1">Flavodoxin-like domain-containing protein</fullName>
    </recommendedName>
</protein>
<gene>
    <name evidence="2" type="ORF">B4O97_18305</name>
</gene>
<evidence type="ECO:0000259" key="1">
    <source>
        <dbReference type="PROSITE" id="PS50902"/>
    </source>
</evidence>
<feature type="domain" description="Flavodoxin-like" evidence="1">
    <location>
        <begin position="3"/>
        <end position="159"/>
    </location>
</feature>
<dbReference type="AlphaFoldDB" id="A0A1Y1RT94"/>
<evidence type="ECO:0000313" key="3">
    <source>
        <dbReference type="Proteomes" id="UP000192343"/>
    </source>
</evidence>
<dbReference type="OrthoDB" id="9790745at2"/>
<accession>A0A1Y1RT94</accession>
<evidence type="ECO:0000313" key="2">
    <source>
        <dbReference type="EMBL" id="ORC30278.1"/>
    </source>
</evidence>
<name>A0A1Y1RT94_9SPIO</name>
<dbReference type="InterPro" id="IPR029039">
    <property type="entry name" value="Flavoprotein-like_sf"/>
</dbReference>
<reference evidence="2 3" key="1">
    <citation type="submission" date="2017-03" db="EMBL/GenBank/DDBJ databases">
        <title>Draft Genome sequence of Marispirochaeta sp. strain JC444.</title>
        <authorList>
            <person name="Shivani Y."/>
            <person name="Subhash Y."/>
            <person name="Sasikala C."/>
            <person name="Ramana C."/>
        </authorList>
    </citation>
    <scope>NUCLEOTIDE SEQUENCE [LARGE SCALE GENOMIC DNA]</scope>
    <source>
        <strain evidence="2 3">JC444</strain>
    </source>
</reference>
<dbReference type="SUPFAM" id="SSF52218">
    <property type="entry name" value="Flavoproteins"/>
    <property type="match status" value="1"/>
</dbReference>
<sequence length="162" mass="17305">MKILIVYDSFFGNTEKIALTMKKALGRDPRVSEASALRVGDADPENLESLSMLIVGSPTRAFRPSPAVTGFLKRIPPKGLAGKKAAAFDTGISLEDASPRFLRIFIRLFGYAAKPIAAGLVKKGASLVIAPEGFLVQDTEGPLKEGETERAAQWAGKCIGNE</sequence>
<dbReference type="RefSeq" id="WP_083052969.1">
    <property type="nucleotide sequence ID" value="NZ_MWQY01000033.1"/>
</dbReference>
<dbReference type="PROSITE" id="PS50902">
    <property type="entry name" value="FLAVODOXIN_LIKE"/>
    <property type="match status" value="1"/>
</dbReference>
<dbReference type="STRING" id="1963862.B4O97_18305"/>
<organism evidence="2 3">
    <name type="scientific">Marispirochaeta aestuarii</name>
    <dbReference type="NCBI Taxonomy" id="1963862"/>
    <lineage>
        <taxon>Bacteria</taxon>
        <taxon>Pseudomonadati</taxon>
        <taxon>Spirochaetota</taxon>
        <taxon>Spirochaetia</taxon>
        <taxon>Spirochaetales</taxon>
        <taxon>Spirochaetaceae</taxon>
        <taxon>Marispirochaeta</taxon>
    </lineage>
</organism>